<gene>
    <name evidence="2" type="ORF">GGQ61_003132</name>
</gene>
<name>A0A840A363_9CAUL</name>
<evidence type="ECO:0000313" key="3">
    <source>
        <dbReference type="Proteomes" id="UP000530564"/>
    </source>
</evidence>
<dbReference type="EMBL" id="JACIDK010000004">
    <property type="protein sequence ID" value="MBB3892399.1"/>
    <property type="molecule type" value="Genomic_DNA"/>
</dbReference>
<dbReference type="RefSeq" id="WP_183774563.1">
    <property type="nucleotide sequence ID" value="NZ_JACIDK010000004.1"/>
</dbReference>
<feature type="compositionally biased region" description="Pro residues" evidence="1">
    <location>
        <begin position="150"/>
        <end position="159"/>
    </location>
</feature>
<dbReference type="Pfam" id="PF13801">
    <property type="entry name" value="Metal_resist"/>
    <property type="match status" value="1"/>
</dbReference>
<proteinExistence type="predicted"/>
<dbReference type="AlphaFoldDB" id="A0A840A363"/>
<protein>
    <submittedName>
        <fullName evidence="2">Putative membrane protein</fullName>
    </submittedName>
</protein>
<reference evidence="2 3" key="1">
    <citation type="submission" date="2020-08" db="EMBL/GenBank/DDBJ databases">
        <title>Genomic Encyclopedia of Type Strains, Phase IV (KMG-IV): sequencing the most valuable type-strain genomes for metagenomic binning, comparative biology and taxonomic classification.</title>
        <authorList>
            <person name="Goeker M."/>
        </authorList>
    </citation>
    <scope>NUCLEOTIDE SEQUENCE [LARGE SCALE GENOMIC DNA]</scope>
    <source>
        <strain evidence="2 3">DSM 21793</strain>
    </source>
</reference>
<comment type="caution">
    <text evidence="2">The sequence shown here is derived from an EMBL/GenBank/DDBJ whole genome shotgun (WGS) entry which is preliminary data.</text>
</comment>
<sequence length="159" mass="17574">MSRKSLLIALFGSLALNLFLVGAVAGGLVVGQKVRAERPHMAQRPNPPLWRAGDALPPDQAQAYRRALRDQSVEVREAMRAARTARMDTWRSIGKEPFDPAAAKRRLAEIRAQEADARGKIENHAIDFAAGLSPDDRKVLARGLTERPRGPQPPMDRPR</sequence>
<dbReference type="InterPro" id="IPR025961">
    <property type="entry name" value="Metal_resist"/>
</dbReference>
<keyword evidence="3" id="KW-1185">Reference proteome</keyword>
<evidence type="ECO:0000313" key="2">
    <source>
        <dbReference type="EMBL" id="MBB3892399.1"/>
    </source>
</evidence>
<evidence type="ECO:0000256" key="1">
    <source>
        <dbReference type="SAM" id="MobiDB-lite"/>
    </source>
</evidence>
<organism evidence="2 3">
    <name type="scientific">Phenylobacterium haematophilum</name>
    <dbReference type="NCBI Taxonomy" id="98513"/>
    <lineage>
        <taxon>Bacteria</taxon>
        <taxon>Pseudomonadati</taxon>
        <taxon>Pseudomonadota</taxon>
        <taxon>Alphaproteobacteria</taxon>
        <taxon>Caulobacterales</taxon>
        <taxon>Caulobacteraceae</taxon>
        <taxon>Phenylobacterium</taxon>
    </lineage>
</organism>
<dbReference type="Proteomes" id="UP000530564">
    <property type="component" value="Unassembled WGS sequence"/>
</dbReference>
<feature type="region of interest" description="Disordered" evidence="1">
    <location>
        <begin position="133"/>
        <end position="159"/>
    </location>
</feature>
<feature type="compositionally biased region" description="Basic and acidic residues" evidence="1">
    <location>
        <begin position="134"/>
        <end position="149"/>
    </location>
</feature>
<accession>A0A840A363</accession>